<gene>
    <name evidence="1" type="ORF">XCR1_1320007</name>
</gene>
<proteinExistence type="predicted"/>
<evidence type="ECO:0000313" key="1">
    <source>
        <dbReference type="EMBL" id="CDL80006.1"/>
    </source>
</evidence>
<accession>W1IQW8</accession>
<protein>
    <submittedName>
        <fullName evidence="1">Uncharacterized protein</fullName>
    </submittedName>
</protein>
<name>W1IQW8_9GAMM</name>
<comment type="caution">
    <text evidence="1">The sequence shown here is derived from an EMBL/GenBank/DDBJ whole genome shotgun (WGS) entry which is preliminary data.</text>
</comment>
<dbReference type="Proteomes" id="UP000019197">
    <property type="component" value="Unassembled WGS sequence"/>
</dbReference>
<sequence length="26" mass="3191">MYESVLAIIFFDIEKNQFEFSFTAYH</sequence>
<dbReference type="AlphaFoldDB" id="W1IQW8"/>
<reference evidence="1 2" key="1">
    <citation type="submission" date="2013-11" db="EMBL/GenBank/DDBJ databases">
        <title>Draft genome sequence and annotation of the entomopathogenic bacterium, Xenorhabdus cabanillasi strain JM26.</title>
        <authorList>
            <person name="Gualtieri M."/>
            <person name="Ogier J.C."/>
            <person name="Pages S."/>
            <person name="Givaudan A."/>
            <person name="Gaudriault S."/>
        </authorList>
    </citation>
    <scope>NUCLEOTIDE SEQUENCE [LARGE SCALE GENOMIC DNA]</scope>
    <source>
        <strain evidence="1 2">JM26</strain>
    </source>
</reference>
<organism evidence="1 2">
    <name type="scientific">Xenorhabdus cabanillasii JM26</name>
    <dbReference type="NCBI Taxonomy" id="1427517"/>
    <lineage>
        <taxon>Bacteria</taxon>
        <taxon>Pseudomonadati</taxon>
        <taxon>Pseudomonadota</taxon>
        <taxon>Gammaproteobacteria</taxon>
        <taxon>Enterobacterales</taxon>
        <taxon>Morganellaceae</taxon>
        <taxon>Xenorhabdus</taxon>
    </lineage>
</organism>
<evidence type="ECO:0000313" key="2">
    <source>
        <dbReference type="Proteomes" id="UP000019197"/>
    </source>
</evidence>
<dbReference type="EMBL" id="CBXE010000038">
    <property type="protein sequence ID" value="CDL80006.1"/>
    <property type="molecule type" value="Genomic_DNA"/>
</dbReference>